<organism evidence="2 3">
    <name type="scientific">Lasius platythorax</name>
    <dbReference type="NCBI Taxonomy" id="488582"/>
    <lineage>
        <taxon>Eukaryota</taxon>
        <taxon>Metazoa</taxon>
        <taxon>Ecdysozoa</taxon>
        <taxon>Arthropoda</taxon>
        <taxon>Hexapoda</taxon>
        <taxon>Insecta</taxon>
        <taxon>Pterygota</taxon>
        <taxon>Neoptera</taxon>
        <taxon>Endopterygota</taxon>
        <taxon>Hymenoptera</taxon>
        <taxon>Apocrita</taxon>
        <taxon>Aculeata</taxon>
        <taxon>Formicoidea</taxon>
        <taxon>Formicidae</taxon>
        <taxon>Formicinae</taxon>
        <taxon>Lasius</taxon>
        <taxon>Lasius</taxon>
    </lineage>
</organism>
<proteinExistence type="predicted"/>
<feature type="region of interest" description="Disordered" evidence="1">
    <location>
        <begin position="68"/>
        <end position="87"/>
    </location>
</feature>
<dbReference type="Proteomes" id="UP001497644">
    <property type="component" value="Chromosome 11"/>
</dbReference>
<dbReference type="EMBL" id="OZ034834">
    <property type="protein sequence ID" value="CAL1676138.1"/>
    <property type="molecule type" value="Genomic_DNA"/>
</dbReference>
<accession>A0AAV2N8S8</accession>
<evidence type="ECO:0000256" key="1">
    <source>
        <dbReference type="SAM" id="MobiDB-lite"/>
    </source>
</evidence>
<dbReference type="AlphaFoldDB" id="A0AAV2N8S8"/>
<name>A0AAV2N8S8_9HYME</name>
<sequence length="107" mass="12192">MMVVYHDSGYADRYSPVGSSAILHSRWETWVLVELGLIVPGKTSLIIPQRQGIIRAIRTAWLTKPVRQRQTNKRDKMKGTTEEEEMSKEVAVAYSQSSICEFEDAFS</sequence>
<protein>
    <submittedName>
        <fullName evidence="2">Uncharacterized protein</fullName>
    </submittedName>
</protein>
<evidence type="ECO:0000313" key="3">
    <source>
        <dbReference type="Proteomes" id="UP001497644"/>
    </source>
</evidence>
<reference evidence="2" key="1">
    <citation type="submission" date="2024-04" db="EMBL/GenBank/DDBJ databases">
        <authorList>
            <consortium name="Molecular Ecology Group"/>
        </authorList>
    </citation>
    <scope>NUCLEOTIDE SEQUENCE</scope>
</reference>
<feature type="compositionally biased region" description="Basic and acidic residues" evidence="1">
    <location>
        <begin position="72"/>
        <end position="81"/>
    </location>
</feature>
<keyword evidence="3" id="KW-1185">Reference proteome</keyword>
<evidence type="ECO:0000313" key="2">
    <source>
        <dbReference type="EMBL" id="CAL1676138.1"/>
    </source>
</evidence>
<gene>
    <name evidence="2" type="ORF">LPLAT_LOCUS2377</name>
</gene>